<dbReference type="GO" id="GO:0022857">
    <property type="term" value="F:transmembrane transporter activity"/>
    <property type="evidence" value="ECO:0007669"/>
    <property type="project" value="InterPro"/>
</dbReference>
<sequence length="345" mass="38916">MEENNKNEEAMASVSDNTEKSSKRGKKTKKVVKKRFLIPTLLILVLCLLGWMYFSTFETTDDAFVEGHIIRVSPKVTGIIEKLYVDDNDHVKKGKLLLTIDDRDYKVRYEQAKAAYEMALYKQKSAVVDRNAAQTDMKVAQQDYDRYKNLYEKGAVSQQEYDRAKSKFDMAKANYATAQQAVFSKEKNKVADAELKRLEAVMNQAALELSYTKIYASEDGKITNRSAEEGAFINAGAPLFSIVPDKRWVVANFKETQLNKIRVGQKVIVKVDAYPHLKLEGKVDSIQSSTGAKTSMFPPENAVGSYVKVVQRVPVKIVFTKPIDPQYSIEPGMSVVPKVLVKEKN</sequence>
<reference evidence="11" key="2">
    <citation type="journal article" date="2021" name="PeerJ">
        <title>Extensive microbial diversity within the chicken gut microbiome revealed by metagenomics and culture.</title>
        <authorList>
            <person name="Gilroy R."/>
            <person name="Ravi A."/>
            <person name="Getino M."/>
            <person name="Pursley I."/>
            <person name="Horton D.L."/>
            <person name="Alikhan N.F."/>
            <person name="Baker D."/>
            <person name="Gharbi K."/>
            <person name="Hall N."/>
            <person name="Watson M."/>
            <person name="Adriaenssens E.M."/>
            <person name="Foster-Nyarko E."/>
            <person name="Jarju S."/>
            <person name="Secka A."/>
            <person name="Antonio M."/>
            <person name="Oren A."/>
            <person name="Chaudhuri R.R."/>
            <person name="La Ragione R."/>
            <person name="Hildebrand F."/>
            <person name="Pallen M.J."/>
        </authorList>
    </citation>
    <scope>NUCLEOTIDE SEQUENCE</scope>
    <source>
        <strain evidence="11">CHK154-7741</strain>
    </source>
</reference>
<dbReference type="GO" id="GO:0016020">
    <property type="term" value="C:membrane"/>
    <property type="evidence" value="ECO:0007669"/>
    <property type="project" value="UniProtKB-SubCell"/>
</dbReference>
<dbReference type="AlphaFoldDB" id="A0A9D1MZ15"/>
<dbReference type="PANTHER" id="PTHR30386:SF26">
    <property type="entry name" value="TRANSPORT PROTEIN COMB"/>
    <property type="match status" value="1"/>
</dbReference>
<dbReference type="Pfam" id="PF25917">
    <property type="entry name" value="BSH_RND"/>
    <property type="match status" value="1"/>
</dbReference>
<feature type="transmembrane region" description="Helical" evidence="7">
    <location>
        <begin position="36"/>
        <end position="54"/>
    </location>
</feature>
<dbReference type="Proteomes" id="UP000886748">
    <property type="component" value="Unassembled WGS sequence"/>
</dbReference>
<dbReference type="NCBIfam" id="TIGR01730">
    <property type="entry name" value="RND_mfp"/>
    <property type="match status" value="1"/>
</dbReference>
<accession>A0A9D1MZ15</accession>
<dbReference type="Pfam" id="PF25954">
    <property type="entry name" value="Beta-barrel_RND_2"/>
    <property type="match status" value="1"/>
</dbReference>
<protein>
    <submittedName>
        <fullName evidence="11">HlyD family secretion protein</fullName>
    </submittedName>
</protein>
<evidence type="ECO:0000256" key="5">
    <source>
        <dbReference type="ARBA" id="ARBA00023136"/>
    </source>
</evidence>
<name>A0A9D1MZ15_9CLOT</name>
<keyword evidence="4 7" id="KW-1133">Transmembrane helix</keyword>
<evidence type="ECO:0000256" key="7">
    <source>
        <dbReference type="SAM" id="Phobius"/>
    </source>
</evidence>
<reference evidence="11" key="1">
    <citation type="submission" date="2020-10" db="EMBL/GenBank/DDBJ databases">
        <authorList>
            <person name="Gilroy R."/>
        </authorList>
    </citation>
    <scope>NUCLEOTIDE SEQUENCE</scope>
    <source>
        <strain evidence="11">CHK154-7741</strain>
    </source>
</reference>
<evidence type="ECO:0000259" key="10">
    <source>
        <dbReference type="Pfam" id="PF25954"/>
    </source>
</evidence>
<evidence type="ECO:0000259" key="8">
    <source>
        <dbReference type="Pfam" id="PF25876"/>
    </source>
</evidence>
<feature type="domain" description="CusB-like beta-barrel" evidence="10">
    <location>
        <begin position="248"/>
        <end position="294"/>
    </location>
</feature>
<gene>
    <name evidence="11" type="ORF">IAD26_01430</name>
</gene>
<dbReference type="InterPro" id="IPR058624">
    <property type="entry name" value="MdtA-like_HH"/>
</dbReference>
<evidence type="ECO:0000256" key="1">
    <source>
        <dbReference type="ARBA" id="ARBA00004167"/>
    </source>
</evidence>
<dbReference type="InterPro" id="IPR006143">
    <property type="entry name" value="RND_pump_MFP"/>
</dbReference>
<evidence type="ECO:0000256" key="4">
    <source>
        <dbReference type="ARBA" id="ARBA00022989"/>
    </source>
</evidence>
<feature type="domain" description="Multidrug resistance protein MdtA-like barrel-sandwich hybrid" evidence="9">
    <location>
        <begin position="70"/>
        <end position="243"/>
    </location>
</feature>
<keyword evidence="5 7" id="KW-0472">Membrane</keyword>
<evidence type="ECO:0000256" key="6">
    <source>
        <dbReference type="SAM" id="MobiDB-lite"/>
    </source>
</evidence>
<comment type="similarity">
    <text evidence="2">Belongs to the membrane fusion protein (MFP) (TC 8.A.1) family.</text>
</comment>
<dbReference type="EMBL" id="DVOD01000013">
    <property type="protein sequence ID" value="HIU91775.1"/>
    <property type="molecule type" value="Genomic_DNA"/>
</dbReference>
<evidence type="ECO:0000259" key="9">
    <source>
        <dbReference type="Pfam" id="PF25917"/>
    </source>
</evidence>
<dbReference type="PANTHER" id="PTHR30386">
    <property type="entry name" value="MEMBRANE FUSION SUBUNIT OF EMRAB-TOLC MULTIDRUG EFFLUX PUMP"/>
    <property type="match status" value="1"/>
</dbReference>
<feature type="domain" description="Multidrug resistance protein MdtA-like alpha-helical hairpin" evidence="8">
    <location>
        <begin position="126"/>
        <end position="212"/>
    </location>
</feature>
<comment type="subcellular location">
    <subcellularLocation>
        <location evidence="1">Membrane</location>
        <topology evidence="1">Single-pass membrane protein</topology>
    </subcellularLocation>
</comment>
<dbReference type="InterPro" id="IPR050739">
    <property type="entry name" value="MFP"/>
</dbReference>
<dbReference type="SUPFAM" id="SSF111369">
    <property type="entry name" value="HlyD-like secretion proteins"/>
    <property type="match status" value="2"/>
</dbReference>
<evidence type="ECO:0000256" key="3">
    <source>
        <dbReference type="ARBA" id="ARBA00022692"/>
    </source>
</evidence>
<dbReference type="InterPro" id="IPR058792">
    <property type="entry name" value="Beta-barrel_RND_2"/>
</dbReference>
<comment type="caution">
    <text evidence="11">The sequence shown here is derived from an EMBL/GenBank/DDBJ whole genome shotgun (WGS) entry which is preliminary data.</text>
</comment>
<keyword evidence="3 7" id="KW-0812">Transmembrane</keyword>
<evidence type="ECO:0000313" key="12">
    <source>
        <dbReference type="Proteomes" id="UP000886748"/>
    </source>
</evidence>
<evidence type="ECO:0000256" key="2">
    <source>
        <dbReference type="ARBA" id="ARBA00009477"/>
    </source>
</evidence>
<dbReference type="Gene3D" id="2.40.50.100">
    <property type="match status" value="1"/>
</dbReference>
<dbReference type="InterPro" id="IPR058625">
    <property type="entry name" value="MdtA-like_BSH"/>
</dbReference>
<proteinExistence type="inferred from homology"/>
<feature type="region of interest" description="Disordered" evidence="6">
    <location>
        <begin position="1"/>
        <end position="26"/>
    </location>
</feature>
<evidence type="ECO:0000313" key="11">
    <source>
        <dbReference type="EMBL" id="HIU91775.1"/>
    </source>
</evidence>
<dbReference type="Gene3D" id="2.40.30.170">
    <property type="match status" value="1"/>
</dbReference>
<dbReference type="Pfam" id="PF25876">
    <property type="entry name" value="HH_MFP_RND"/>
    <property type="match status" value="1"/>
</dbReference>
<organism evidence="11 12">
    <name type="scientific">Candidatus Limenecus avicola</name>
    <dbReference type="NCBI Taxonomy" id="2840847"/>
    <lineage>
        <taxon>Bacteria</taxon>
        <taxon>Bacillati</taxon>
        <taxon>Bacillota</taxon>
        <taxon>Clostridia</taxon>
        <taxon>Eubacteriales</taxon>
        <taxon>Clostridiaceae</taxon>
        <taxon>Clostridiaceae incertae sedis</taxon>
        <taxon>Candidatus Limenecus</taxon>
    </lineage>
</organism>